<organism evidence="1 2">
    <name type="scientific">Diphasiastrum complanatum</name>
    <name type="common">Issler's clubmoss</name>
    <name type="synonym">Lycopodium complanatum</name>
    <dbReference type="NCBI Taxonomy" id="34168"/>
    <lineage>
        <taxon>Eukaryota</taxon>
        <taxon>Viridiplantae</taxon>
        <taxon>Streptophyta</taxon>
        <taxon>Embryophyta</taxon>
        <taxon>Tracheophyta</taxon>
        <taxon>Lycopodiopsida</taxon>
        <taxon>Lycopodiales</taxon>
        <taxon>Lycopodiaceae</taxon>
        <taxon>Lycopodioideae</taxon>
        <taxon>Diphasiastrum</taxon>
    </lineage>
</organism>
<gene>
    <name evidence="1" type="ORF">O6H91_02G127800</name>
</gene>
<accession>A0ACC2EKI3</accession>
<proteinExistence type="predicted"/>
<dbReference type="Proteomes" id="UP001162992">
    <property type="component" value="Chromosome 2"/>
</dbReference>
<name>A0ACC2EKI3_DIPCM</name>
<protein>
    <submittedName>
        <fullName evidence="1">Uncharacterized protein</fullName>
    </submittedName>
</protein>
<reference evidence="2" key="1">
    <citation type="journal article" date="2024" name="Proc. Natl. Acad. Sci. U.S.A.">
        <title>Extraordinary preservation of gene collinearity over three hundred million years revealed in homosporous lycophytes.</title>
        <authorList>
            <person name="Li C."/>
            <person name="Wickell D."/>
            <person name="Kuo L.Y."/>
            <person name="Chen X."/>
            <person name="Nie B."/>
            <person name="Liao X."/>
            <person name="Peng D."/>
            <person name="Ji J."/>
            <person name="Jenkins J."/>
            <person name="Williams M."/>
            <person name="Shu S."/>
            <person name="Plott C."/>
            <person name="Barry K."/>
            <person name="Rajasekar S."/>
            <person name="Grimwood J."/>
            <person name="Han X."/>
            <person name="Sun S."/>
            <person name="Hou Z."/>
            <person name="He W."/>
            <person name="Dai G."/>
            <person name="Sun C."/>
            <person name="Schmutz J."/>
            <person name="Leebens-Mack J.H."/>
            <person name="Li F.W."/>
            <person name="Wang L."/>
        </authorList>
    </citation>
    <scope>NUCLEOTIDE SEQUENCE [LARGE SCALE GENOMIC DNA]</scope>
    <source>
        <strain evidence="2">cv. PW_Plant_1</strain>
    </source>
</reference>
<sequence>METSNPSPMVNAEQMKRFVGRKVRSVLRFLKFEAGVLTGQSADNQQVVVRQVQIASPISQFVEVIGVVEGERTLRAEICTNFGDNFDLSPYNQLCQMANAEYQALFV</sequence>
<comment type="caution">
    <text evidence="1">The sequence shown here is derived from an EMBL/GenBank/DDBJ whole genome shotgun (WGS) entry which is preliminary data.</text>
</comment>
<evidence type="ECO:0000313" key="2">
    <source>
        <dbReference type="Proteomes" id="UP001162992"/>
    </source>
</evidence>
<keyword evidence="2" id="KW-1185">Reference proteome</keyword>
<dbReference type="EMBL" id="CM055093">
    <property type="protein sequence ID" value="KAJ7567000.1"/>
    <property type="molecule type" value="Genomic_DNA"/>
</dbReference>
<evidence type="ECO:0000313" key="1">
    <source>
        <dbReference type="EMBL" id="KAJ7567000.1"/>
    </source>
</evidence>